<sequence>MCMIHGPCGAAHPNAVCMKAGKCTKHFPKPLSEVTKGNVAEYPVYRRRRRATGVVLINGKEYDNETVNQWMVSSNPYLSQKHNCHINLEVCTAVTAVKYLYKCVYKGSDNAVIAVEAVRGEGNRTRRGGPDAD</sequence>
<dbReference type="Proteomes" id="UP000736787">
    <property type="component" value="Unassembled WGS sequence"/>
</dbReference>
<evidence type="ECO:0000313" key="1">
    <source>
        <dbReference type="EMBL" id="KAG2872679.1"/>
    </source>
</evidence>
<evidence type="ECO:0000313" key="2">
    <source>
        <dbReference type="EMBL" id="RAW19870.1"/>
    </source>
</evidence>
<gene>
    <name evidence="2" type="ORF">PC110_g23688</name>
    <name evidence="1" type="ORF">PC117_g27967</name>
</gene>
<proteinExistence type="predicted"/>
<reference evidence="2 3" key="1">
    <citation type="submission" date="2018-01" db="EMBL/GenBank/DDBJ databases">
        <title>Draft genome of the strawberry crown rot pathogen Phytophthora cactorum.</title>
        <authorList>
            <person name="Armitage A.D."/>
            <person name="Lysoe E."/>
            <person name="Nellist C.F."/>
            <person name="Harrison R.J."/>
            <person name="Brurberg M.B."/>
        </authorList>
    </citation>
    <scope>NUCLEOTIDE SEQUENCE [LARGE SCALE GENOMIC DNA]</scope>
    <source>
        <strain evidence="2 3">10300</strain>
    </source>
</reference>
<dbReference type="AlphaFoldDB" id="A0A329R5T9"/>
<evidence type="ECO:0000313" key="3">
    <source>
        <dbReference type="Proteomes" id="UP000251314"/>
    </source>
</evidence>
<accession>A0A329R5T9</accession>
<dbReference type="PANTHER" id="PTHR10492:SF57">
    <property type="entry name" value="ATP-DEPENDENT DNA HELICASE"/>
    <property type="match status" value="1"/>
</dbReference>
<name>A0A329R5T9_9STRA</name>
<comment type="caution">
    <text evidence="2">The sequence shown here is derived from an EMBL/GenBank/DDBJ whole genome shotgun (WGS) entry which is preliminary data.</text>
</comment>
<dbReference type="OrthoDB" id="121295at2759"/>
<dbReference type="Proteomes" id="UP000251314">
    <property type="component" value="Unassembled WGS sequence"/>
</dbReference>
<dbReference type="EMBL" id="MJFZ01003982">
    <property type="protein sequence ID" value="RAW19870.1"/>
    <property type="molecule type" value="Genomic_DNA"/>
</dbReference>
<organism evidence="2 3">
    <name type="scientific">Phytophthora cactorum</name>
    <dbReference type="NCBI Taxonomy" id="29920"/>
    <lineage>
        <taxon>Eukaryota</taxon>
        <taxon>Sar</taxon>
        <taxon>Stramenopiles</taxon>
        <taxon>Oomycota</taxon>
        <taxon>Peronosporomycetes</taxon>
        <taxon>Peronosporales</taxon>
        <taxon>Peronosporaceae</taxon>
        <taxon>Phytophthora</taxon>
    </lineage>
</organism>
<dbReference type="PANTHER" id="PTHR10492">
    <property type="match status" value="1"/>
</dbReference>
<keyword evidence="3" id="KW-1185">Reference proteome</keyword>
<dbReference type="EMBL" id="RCMK01004035">
    <property type="protein sequence ID" value="KAG2872679.1"/>
    <property type="molecule type" value="Genomic_DNA"/>
</dbReference>
<reference evidence="1" key="2">
    <citation type="submission" date="2018-10" db="EMBL/GenBank/DDBJ databases">
        <title>Effector identification in a new, highly contiguous assembly of the strawberry crown rot pathogen Phytophthora cactorum.</title>
        <authorList>
            <person name="Armitage A.D."/>
            <person name="Nellist C.F."/>
            <person name="Bates H."/>
            <person name="Vickerstaff R.J."/>
            <person name="Harrison R.J."/>
        </authorList>
    </citation>
    <scope>NUCLEOTIDE SEQUENCE</scope>
    <source>
        <strain evidence="1">4040</strain>
    </source>
</reference>
<dbReference type="VEuPathDB" id="FungiDB:PC110_g23688"/>
<protein>
    <submittedName>
        <fullName evidence="2">Uncharacterized protein</fullName>
    </submittedName>
</protein>
<dbReference type="STRING" id="29920.A0A329R5T9"/>